<evidence type="ECO:0000256" key="7">
    <source>
        <dbReference type="ARBA" id="ARBA00022833"/>
    </source>
</evidence>
<keyword evidence="9" id="KW-0460">Magnesium</keyword>
<dbReference type="InterPro" id="IPR043129">
    <property type="entry name" value="ATPase_NBD"/>
</dbReference>
<keyword evidence="7" id="KW-0862">Zinc</keyword>
<dbReference type="Proteomes" id="UP000295416">
    <property type="component" value="Unassembled WGS sequence"/>
</dbReference>
<evidence type="ECO:0000256" key="12">
    <source>
        <dbReference type="ARBA" id="ARBA00048451"/>
    </source>
</evidence>
<evidence type="ECO:0000256" key="4">
    <source>
        <dbReference type="ARBA" id="ARBA00022723"/>
    </source>
</evidence>
<evidence type="ECO:0000256" key="3">
    <source>
        <dbReference type="ARBA" id="ARBA00022679"/>
    </source>
</evidence>
<keyword evidence="8" id="KW-0067">ATP-binding</keyword>
<protein>
    <recommendedName>
        <fullName evidence="11">fructokinase</fullName>
        <ecNumber evidence="11">2.7.1.4</ecNumber>
    </recommendedName>
</protein>
<reference evidence="13 14" key="1">
    <citation type="submission" date="2019-03" db="EMBL/GenBank/DDBJ databases">
        <title>Genomic Encyclopedia of Type Strains, Phase IV (KMG-IV): sequencing the most valuable type-strain genomes for metagenomic binning, comparative biology and taxonomic classification.</title>
        <authorList>
            <person name="Goeker M."/>
        </authorList>
    </citation>
    <scope>NUCLEOTIDE SEQUENCE [LARGE SCALE GENOMIC DNA]</scope>
    <source>
        <strain evidence="13 14">DSM 19377</strain>
    </source>
</reference>
<evidence type="ECO:0000256" key="5">
    <source>
        <dbReference type="ARBA" id="ARBA00022741"/>
    </source>
</evidence>
<comment type="cofactor">
    <cofactor evidence="1">
        <name>Mg(2+)</name>
        <dbReference type="ChEBI" id="CHEBI:18420"/>
    </cofactor>
</comment>
<dbReference type="EMBL" id="SLXK01000004">
    <property type="protein sequence ID" value="TCP30991.1"/>
    <property type="molecule type" value="Genomic_DNA"/>
</dbReference>
<evidence type="ECO:0000313" key="13">
    <source>
        <dbReference type="EMBL" id="TCP30991.1"/>
    </source>
</evidence>
<evidence type="ECO:0000256" key="1">
    <source>
        <dbReference type="ARBA" id="ARBA00001946"/>
    </source>
</evidence>
<dbReference type="PANTHER" id="PTHR42742:SF3">
    <property type="entry name" value="FRUCTOKINASE"/>
    <property type="match status" value="1"/>
</dbReference>
<evidence type="ECO:0000256" key="6">
    <source>
        <dbReference type="ARBA" id="ARBA00022777"/>
    </source>
</evidence>
<evidence type="ECO:0000313" key="14">
    <source>
        <dbReference type="Proteomes" id="UP000295416"/>
    </source>
</evidence>
<gene>
    <name evidence="13" type="ORF">EV207_104170</name>
</gene>
<dbReference type="Pfam" id="PF00480">
    <property type="entry name" value="ROK"/>
    <property type="match status" value="1"/>
</dbReference>
<dbReference type="GO" id="GO:0005524">
    <property type="term" value="F:ATP binding"/>
    <property type="evidence" value="ECO:0007669"/>
    <property type="project" value="UniProtKB-KW"/>
</dbReference>
<name>A0A4R2PA80_9BACL</name>
<keyword evidence="3" id="KW-0808">Transferase</keyword>
<dbReference type="InterPro" id="IPR000600">
    <property type="entry name" value="ROK"/>
</dbReference>
<proteinExistence type="inferred from homology"/>
<dbReference type="EC" id="2.7.1.4" evidence="11"/>
<comment type="caution">
    <text evidence="13">The sequence shown here is derived from an EMBL/GenBank/DDBJ whole genome shotgun (WGS) entry which is preliminary data.</text>
</comment>
<evidence type="ECO:0000256" key="8">
    <source>
        <dbReference type="ARBA" id="ARBA00022840"/>
    </source>
</evidence>
<dbReference type="GO" id="GO:0008865">
    <property type="term" value="F:fructokinase activity"/>
    <property type="evidence" value="ECO:0007669"/>
    <property type="project" value="UniProtKB-EC"/>
</dbReference>
<dbReference type="SUPFAM" id="SSF53067">
    <property type="entry name" value="Actin-like ATPase domain"/>
    <property type="match status" value="1"/>
</dbReference>
<keyword evidence="4" id="KW-0479">Metal-binding</keyword>
<evidence type="ECO:0000256" key="11">
    <source>
        <dbReference type="ARBA" id="ARBA00038887"/>
    </source>
</evidence>
<keyword evidence="6 13" id="KW-0418">Kinase</keyword>
<keyword evidence="10" id="KW-0119">Carbohydrate metabolism</keyword>
<evidence type="ECO:0000256" key="9">
    <source>
        <dbReference type="ARBA" id="ARBA00022842"/>
    </source>
</evidence>
<evidence type="ECO:0000256" key="10">
    <source>
        <dbReference type="ARBA" id="ARBA00023277"/>
    </source>
</evidence>
<dbReference type="PANTHER" id="PTHR42742">
    <property type="entry name" value="TRANSCRIPTIONAL REPRESSOR MPRA"/>
    <property type="match status" value="1"/>
</dbReference>
<dbReference type="FunFam" id="3.30.420.40:FF:000153">
    <property type="entry name" value="Putative fructokinase"/>
    <property type="match status" value="1"/>
</dbReference>
<sequence>MLIGAIEAGGTKFVCGIGDENGCIYDKIIFPTTTPDEVLDKIVTYFSEENIKAIGVGTFGPLDLNVNSPTYGYITSTPKYFWQDTNIVGMLKEHFSMPIGFDTDVNAAALGEQTWGAATGIDSCIYMTVGTGIGVGAIVNGELLHGLIHPDMGHVFIKRHPDDLFPGVCPFHKDCLEGLASGQAIEQRWMKKGQELTAKEEVWELEAYYLAQGIANFILTLSPKKVIVGGGVASQQKLLPLIRKNVQNLLNGYVKHELILKNIREYIATPKLGSDAGICGSLVLARTAFFHAEK</sequence>
<dbReference type="CDD" id="cd24067">
    <property type="entry name" value="ASKHA_NBD_ROK_BsFRK-like"/>
    <property type="match status" value="1"/>
</dbReference>
<dbReference type="GO" id="GO:0046872">
    <property type="term" value="F:metal ion binding"/>
    <property type="evidence" value="ECO:0007669"/>
    <property type="project" value="UniProtKB-KW"/>
</dbReference>
<dbReference type="PROSITE" id="PS01125">
    <property type="entry name" value="ROK"/>
    <property type="match status" value="1"/>
</dbReference>
<comment type="similarity">
    <text evidence="2">Belongs to the ROK (NagC/XylR) family.</text>
</comment>
<dbReference type="OrthoDB" id="9783435at2"/>
<keyword evidence="14" id="KW-1185">Reference proteome</keyword>
<dbReference type="FunFam" id="3.30.420.40:FF:000136">
    <property type="entry name" value="Putative fructokinase"/>
    <property type="match status" value="1"/>
</dbReference>
<dbReference type="InterPro" id="IPR051804">
    <property type="entry name" value="Carb_Metab_Reg_Kinase/Isom"/>
</dbReference>
<dbReference type="Gene3D" id="3.30.420.40">
    <property type="match status" value="2"/>
</dbReference>
<dbReference type="RefSeq" id="WP_132744337.1">
    <property type="nucleotide sequence ID" value="NZ_SLXK01000004.1"/>
</dbReference>
<dbReference type="AlphaFoldDB" id="A0A4R2PA80"/>
<comment type="catalytic activity">
    <reaction evidence="12">
        <text>D-fructose + ATP = D-fructose 6-phosphate + ADP + H(+)</text>
        <dbReference type="Rhea" id="RHEA:16125"/>
        <dbReference type="ChEBI" id="CHEBI:15378"/>
        <dbReference type="ChEBI" id="CHEBI:30616"/>
        <dbReference type="ChEBI" id="CHEBI:37721"/>
        <dbReference type="ChEBI" id="CHEBI:61527"/>
        <dbReference type="ChEBI" id="CHEBI:456216"/>
        <dbReference type="EC" id="2.7.1.4"/>
    </reaction>
</comment>
<evidence type="ECO:0000256" key="2">
    <source>
        <dbReference type="ARBA" id="ARBA00006479"/>
    </source>
</evidence>
<keyword evidence="5" id="KW-0547">Nucleotide-binding</keyword>
<accession>A0A4R2PA80</accession>
<dbReference type="InterPro" id="IPR049874">
    <property type="entry name" value="ROK_cs"/>
</dbReference>
<organism evidence="13 14">
    <name type="scientific">Scopulibacillus darangshiensis</name>
    <dbReference type="NCBI Taxonomy" id="442528"/>
    <lineage>
        <taxon>Bacteria</taxon>
        <taxon>Bacillati</taxon>
        <taxon>Bacillota</taxon>
        <taxon>Bacilli</taxon>
        <taxon>Bacillales</taxon>
        <taxon>Sporolactobacillaceae</taxon>
        <taxon>Scopulibacillus</taxon>
    </lineage>
</organism>